<dbReference type="GO" id="GO:0160206">
    <property type="term" value="F:tRNA (cytidine(32)/uridine(32)-2'-O)-methyltransferase activity"/>
    <property type="evidence" value="ECO:0007669"/>
    <property type="project" value="UniProtKB-EC"/>
</dbReference>
<dbReference type="Pfam" id="PF00588">
    <property type="entry name" value="SpoU_methylase"/>
    <property type="match status" value="1"/>
</dbReference>
<evidence type="ECO:0000256" key="6">
    <source>
        <dbReference type="SAM" id="MobiDB-lite"/>
    </source>
</evidence>
<dbReference type="PIRSF" id="PIRSF004808">
    <property type="entry name" value="LasT"/>
    <property type="match status" value="1"/>
</dbReference>
<dbReference type="AlphaFoldDB" id="A0A317EHB3"/>
<dbReference type="InterPro" id="IPR029026">
    <property type="entry name" value="tRNA_m1G_MTases_N"/>
</dbReference>
<protein>
    <recommendedName>
        <fullName evidence="5">tRNA (cytidine/uridine-2'-O-)-methyltransferase TrmJ</fullName>
        <ecNumber evidence="5">2.1.1.200</ecNumber>
    </recommendedName>
    <alternativeName>
        <fullName evidence="5">tRNA (cytidine(32)/uridine(32)-2'-O)-methyltransferase</fullName>
    </alternativeName>
    <alternativeName>
        <fullName evidence="5">tRNA Cm32/Um32 methyltransferase</fullName>
    </alternativeName>
</protein>
<proteinExistence type="inferred from homology"/>
<evidence type="ECO:0000256" key="2">
    <source>
        <dbReference type="ARBA" id="ARBA00022603"/>
    </source>
</evidence>
<dbReference type="InterPro" id="IPR001537">
    <property type="entry name" value="SpoU_MeTrfase"/>
</dbReference>
<comment type="catalytic activity">
    <reaction evidence="5">
        <text>uridine(32) in tRNA + S-adenosyl-L-methionine = 2'-O-methyluridine(32) in tRNA + S-adenosyl-L-homocysteine + H(+)</text>
        <dbReference type="Rhea" id="RHEA:42936"/>
        <dbReference type="Rhea" id="RHEA-COMP:10107"/>
        <dbReference type="Rhea" id="RHEA-COMP:10290"/>
        <dbReference type="ChEBI" id="CHEBI:15378"/>
        <dbReference type="ChEBI" id="CHEBI:57856"/>
        <dbReference type="ChEBI" id="CHEBI:59789"/>
        <dbReference type="ChEBI" id="CHEBI:65315"/>
        <dbReference type="ChEBI" id="CHEBI:74478"/>
        <dbReference type="EC" id="2.1.1.200"/>
    </reaction>
</comment>
<dbReference type="GO" id="GO:0106339">
    <property type="term" value="F:tRNA (cytidine(32)-2'-O)-methyltransferase activity"/>
    <property type="evidence" value="ECO:0007669"/>
    <property type="project" value="RHEA"/>
</dbReference>
<evidence type="ECO:0000313" key="9">
    <source>
        <dbReference type="Proteomes" id="UP000245461"/>
    </source>
</evidence>
<dbReference type="Gene3D" id="3.40.1280.10">
    <property type="match status" value="1"/>
</dbReference>
<dbReference type="PANTHER" id="PTHR42786:SF7">
    <property type="entry name" value="TRNA_RRNA METHYLTRANSFERASE SPOU TYPE DOMAIN-CONTAINING PROTEIN"/>
    <property type="match status" value="1"/>
</dbReference>
<comment type="subunit">
    <text evidence="5">Homodimer.</text>
</comment>
<keyword evidence="4 5" id="KW-0949">S-adenosyl-L-methionine</keyword>
<comment type="caution">
    <text evidence="8">The sequence shown here is derived from an EMBL/GenBank/DDBJ whole genome shotgun (WGS) entry which is preliminary data.</text>
</comment>
<name>A0A317EHB3_9PROT</name>
<organism evidence="8 9">
    <name type="scientific">Zavarzinia aquatilis</name>
    <dbReference type="NCBI Taxonomy" id="2211142"/>
    <lineage>
        <taxon>Bacteria</taxon>
        <taxon>Pseudomonadati</taxon>
        <taxon>Pseudomonadota</taxon>
        <taxon>Alphaproteobacteria</taxon>
        <taxon>Rhodospirillales</taxon>
        <taxon>Zavarziniaceae</taxon>
        <taxon>Zavarzinia</taxon>
    </lineage>
</organism>
<dbReference type="EMBL" id="QGLE01000001">
    <property type="protein sequence ID" value="PWR25666.1"/>
    <property type="molecule type" value="Genomic_DNA"/>
</dbReference>
<dbReference type="OrthoDB" id="9806346at2"/>
<comment type="subcellular location">
    <subcellularLocation>
        <location evidence="5">Cytoplasm</location>
    </subcellularLocation>
</comment>
<dbReference type="EC" id="2.1.1.200" evidence="5"/>
<dbReference type="GO" id="GO:0003723">
    <property type="term" value="F:RNA binding"/>
    <property type="evidence" value="ECO:0007669"/>
    <property type="project" value="InterPro"/>
</dbReference>
<keyword evidence="9" id="KW-1185">Reference proteome</keyword>
<evidence type="ECO:0000256" key="5">
    <source>
        <dbReference type="RuleBase" id="RU362024"/>
    </source>
</evidence>
<keyword evidence="5" id="KW-0819">tRNA processing</keyword>
<evidence type="ECO:0000259" key="7">
    <source>
        <dbReference type="Pfam" id="PF00588"/>
    </source>
</evidence>
<dbReference type="CDD" id="cd18093">
    <property type="entry name" value="SpoU-like_TrmJ"/>
    <property type="match status" value="1"/>
</dbReference>
<dbReference type="RefSeq" id="WP_109901874.1">
    <property type="nucleotide sequence ID" value="NZ_QGLE01000001.1"/>
</dbReference>
<keyword evidence="2 5" id="KW-0489">Methyltransferase</keyword>
<dbReference type="GO" id="GO:0005829">
    <property type="term" value="C:cytosol"/>
    <property type="evidence" value="ECO:0007669"/>
    <property type="project" value="TreeGrafter"/>
</dbReference>
<comment type="similarity">
    <text evidence="1">Belongs to the class IV-like SAM-binding methyltransferase superfamily. RNA methyltransferase TrmH family.</text>
</comment>
<evidence type="ECO:0000256" key="3">
    <source>
        <dbReference type="ARBA" id="ARBA00022679"/>
    </source>
</evidence>
<evidence type="ECO:0000256" key="1">
    <source>
        <dbReference type="ARBA" id="ARBA00007228"/>
    </source>
</evidence>
<comment type="function">
    <text evidence="5">Catalyzes the formation of 2'O-methylated cytidine (Cm32) or 2'O-methylated uridine (Um32) at position 32 in tRNA.</text>
</comment>
<gene>
    <name evidence="5" type="primary">trmJ</name>
    <name evidence="8" type="ORF">DKG74_01505</name>
</gene>
<dbReference type="PANTHER" id="PTHR42786">
    <property type="entry name" value="TRNA/RRNA METHYLTRANSFERASE"/>
    <property type="match status" value="1"/>
</dbReference>
<reference evidence="8 9" key="1">
    <citation type="submission" date="2018-05" db="EMBL/GenBank/DDBJ databases">
        <title>Zavarzinia sp. HR-AS.</title>
        <authorList>
            <person name="Lee Y."/>
            <person name="Jeon C.O."/>
        </authorList>
    </citation>
    <scope>NUCLEOTIDE SEQUENCE [LARGE SCALE GENOMIC DNA]</scope>
    <source>
        <strain evidence="8 9">HR-AS</strain>
    </source>
</reference>
<evidence type="ECO:0000313" key="8">
    <source>
        <dbReference type="EMBL" id="PWR25666.1"/>
    </source>
</evidence>
<dbReference type="Proteomes" id="UP000245461">
    <property type="component" value="Unassembled WGS sequence"/>
</dbReference>
<keyword evidence="5" id="KW-0963">Cytoplasm</keyword>
<dbReference type="InterPro" id="IPR004384">
    <property type="entry name" value="RNA_MeTrfase_TrmJ/LasT"/>
</dbReference>
<feature type="region of interest" description="Disordered" evidence="6">
    <location>
        <begin position="1"/>
        <end position="34"/>
    </location>
</feature>
<dbReference type="NCBIfam" id="TIGR00050">
    <property type="entry name" value="rRNA_methyl_1"/>
    <property type="match status" value="1"/>
</dbReference>
<keyword evidence="3 8" id="KW-0808">Transferase</keyword>
<dbReference type="Gene3D" id="1.10.8.590">
    <property type="match status" value="1"/>
</dbReference>
<dbReference type="SUPFAM" id="SSF75217">
    <property type="entry name" value="alpha/beta knot"/>
    <property type="match status" value="1"/>
</dbReference>
<dbReference type="InterPro" id="IPR029028">
    <property type="entry name" value="Alpha/beta_knot_MTases"/>
</dbReference>
<comment type="catalytic activity">
    <reaction evidence="5">
        <text>cytidine(32) in tRNA + S-adenosyl-L-methionine = 2'-O-methylcytidine(32) in tRNA + S-adenosyl-L-homocysteine + H(+)</text>
        <dbReference type="Rhea" id="RHEA:42932"/>
        <dbReference type="Rhea" id="RHEA-COMP:10288"/>
        <dbReference type="Rhea" id="RHEA-COMP:10289"/>
        <dbReference type="ChEBI" id="CHEBI:15378"/>
        <dbReference type="ChEBI" id="CHEBI:57856"/>
        <dbReference type="ChEBI" id="CHEBI:59789"/>
        <dbReference type="ChEBI" id="CHEBI:74495"/>
        <dbReference type="ChEBI" id="CHEBI:82748"/>
        <dbReference type="EC" id="2.1.1.200"/>
    </reaction>
</comment>
<accession>A0A317EHB3</accession>
<sequence length="292" mass="31975">MSDEEDRPLRAEGANPFGVGIGSRPKPKGVGVGPKEGPGPIVILVTPQMGENIGTTARAMANFGLTELRLVAPRDGWPNERAFSAASGADWILQDAKVYSTTAEAVADLTRVYATTARDRDMVKPVVTPRRAALEFRALIDEGQRAGILFGPERTGLENDDIALAHTILSVPTSPRFWSMNLAQAVLLVAYEWHMLEVEVPEKFLRIGQTEPATQAEVQGLVDHLVTELDDAGFLRPVEKKPSMVRNIVSFIQRAEPTGQDVRTLRGVVRALTRRYQRGQPNPRPRKPQAGS</sequence>
<feature type="domain" description="tRNA/rRNA methyltransferase SpoU type" evidence="7">
    <location>
        <begin position="41"/>
        <end position="191"/>
    </location>
</feature>
<dbReference type="GO" id="GO:0002128">
    <property type="term" value="P:tRNA nucleoside ribose methylation"/>
    <property type="evidence" value="ECO:0007669"/>
    <property type="project" value="TreeGrafter"/>
</dbReference>
<evidence type="ECO:0000256" key="4">
    <source>
        <dbReference type="ARBA" id="ARBA00022691"/>
    </source>
</evidence>